<dbReference type="EMBL" id="JBHSPX010000004">
    <property type="protein sequence ID" value="MFC6064063.1"/>
    <property type="molecule type" value="Genomic_DNA"/>
</dbReference>
<reference evidence="6" key="1">
    <citation type="journal article" date="2019" name="Int. J. Syst. Evol. Microbiol.">
        <title>The Global Catalogue of Microorganisms (GCM) 10K type strain sequencing project: providing services to taxonomists for standard genome sequencing and annotation.</title>
        <authorList>
            <consortium name="The Broad Institute Genomics Platform"/>
            <consortium name="The Broad Institute Genome Sequencing Center for Infectious Disease"/>
            <person name="Wu L."/>
            <person name="Ma J."/>
        </authorList>
    </citation>
    <scope>NUCLEOTIDE SEQUENCE [LARGE SCALE GENOMIC DNA]</scope>
    <source>
        <strain evidence="6">CGMCC 1.15180</strain>
    </source>
</reference>
<comment type="caution">
    <text evidence="5">The sequence shown here is derived from an EMBL/GenBank/DDBJ whole genome shotgun (WGS) entry which is preliminary data.</text>
</comment>
<dbReference type="PRINTS" id="PR00081">
    <property type="entry name" value="GDHRDH"/>
</dbReference>
<comment type="similarity">
    <text evidence="1 3">Belongs to the short-chain dehydrogenases/reductases (SDR) family.</text>
</comment>
<keyword evidence="2 5" id="KW-0560">Oxidoreductase</keyword>
<dbReference type="EC" id="1.-.-.-" evidence="5"/>
<dbReference type="RefSeq" id="WP_157848827.1">
    <property type="nucleotide sequence ID" value="NZ_JBHSPX010000004.1"/>
</dbReference>
<name>A0ABW1MK28_9ACTN</name>
<keyword evidence="6" id="KW-1185">Reference proteome</keyword>
<evidence type="ECO:0000256" key="2">
    <source>
        <dbReference type="ARBA" id="ARBA00023002"/>
    </source>
</evidence>
<dbReference type="Pfam" id="PF00106">
    <property type="entry name" value="adh_short"/>
    <property type="match status" value="1"/>
</dbReference>
<evidence type="ECO:0000313" key="6">
    <source>
        <dbReference type="Proteomes" id="UP001596139"/>
    </source>
</evidence>
<evidence type="ECO:0000256" key="1">
    <source>
        <dbReference type="ARBA" id="ARBA00006484"/>
    </source>
</evidence>
<dbReference type="InterPro" id="IPR020904">
    <property type="entry name" value="Sc_DH/Rdtase_CS"/>
</dbReference>
<dbReference type="CDD" id="cd05233">
    <property type="entry name" value="SDR_c"/>
    <property type="match status" value="1"/>
</dbReference>
<organism evidence="5 6">
    <name type="scientific">Streptomyces ochraceiscleroticus</name>
    <dbReference type="NCBI Taxonomy" id="47761"/>
    <lineage>
        <taxon>Bacteria</taxon>
        <taxon>Bacillati</taxon>
        <taxon>Actinomycetota</taxon>
        <taxon>Actinomycetes</taxon>
        <taxon>Kitasatosporales</taxon>
        <taxon>Streptomycetaceae</taxon>
        <taxon>Streptomyces</taxon>
    </lineage>
</organism>
<dbReference type="PRINTS" id="PR00080">
    <property type="entry name" value="SDRFAMILY"/>
</dbReference>
<gene>
    <name evidence="5" type="ORF">ACFP4F_16105</name>
</gene>
<dbReference type="SUPFAM" id="SSF51735">
    <property type="entry name" value="NAD(P)-binding Rossmann-fold domains"/>
    <property type="match status" value="1"/>
</dbReference>
<evidence type="ECO:0000256" key="3">
    <source>
        <dbReference type="RuleBase" id="RU000363"/>
    </source>
</evidence>
<evidence type="ECO:0000313" key="5">
    <source>
        <dbReference type="EMBL" id="MFC6064063.1"/>
    </source>
</evidence>
<dbReference type="InterPro" id="IPR002347">
    <property type="entry name" value="SDR_fam"/>
</dbReference>
<dbReference type="PANTHER" id="PTHR44196">
    <property type="entry name" value="DEHYDROGENASE/REDUCTASE SDR FAMILY MEMBER 7B"/>
    <property type="match status" value="1"/>
</dbReference>
<dbReference type="Proteomes" id="UP001596139">
    <property type="component" value="Unassembled WGS sequence"/>
</dbReference>
<evidence type="ECO:0000256" key="4">
    <source>
        <dbReference type="SAM" id="MobiDB-lite"/>
    </source>
</evidence>
<dbReference type="Gene3D" id="3.40.50.720">
    <property type="entry name" value="NAD(P)-binding Rossmann-like Domain"/>
    <property type="match status" value="1"/>
</dbReference>
<proteinExistence type="inferred from homology"/>
<dbReference type="InterPro" id="IPR036291">
    <property type="entry name" value="NAD(P)-bd_dom_sf"/>
</dbReference>
<dbReference type="PANTHER" id="PTHR44196:SF1">
    <property type="entry name" value="DEHYDROGENASE_REDUCTASE SDR FAMILY MEMBER 7B"/>
    <property type="match status" value="1"/>
</dbReference>
<protein>
    <submittedName>
        <fullName evidence="5">SDR family NAD(P)-dependent oxidoreductase</fullName>
        <ecNumber evidence="5">1.-.-.-</ecNumber>
    </submittedName>
</protein>
<feature type="region of interest" description="Disordered" evidence="4">
    <location>
        <begin position="281"/>
        <end position="304"/>
    </location>
</feature>
<sequence>MTPPFPMTTPSAVLSGKTCLITGGAGGIGWAMARLFALHGAQVHIADISEELLHRAAAHTSSSHLVSRLHCHRVDVTDRASYEACITAVHRQSGRMDILVNNAAFVRWCDVEQMTVEEAERSMRTGYDAMVYGVKAALPLMRAAGRGRIVNMGSATGLVFTKGPSAAYAASKAAIEAYTQILRLELKASPVRETLVRPSTVVGTDFFGKHVASSRLPRIADFVPRCTPEQLAAAVLRGLVQDREVIDFPRYLPLMYRCYATAPELFKKLAALGGPARRDFSRHMNGGAGQDPGAAPPSWTGDLR</sequence>
<dbReference type="GO" id="GO:0016491">
    <property type="term" value="F:oxidoreductase activity"/>
    <property type="evidence" value="ECO:0007669"/>
    <property type="project" value="UniProtKB-KW"/>
</dbReference>
<accession>A0ABW1MK28</accession>
<dbReference type="PROSITE" id="PS00061">
    <property type="entry name" value="ADH_SHORT"/>
    <property type="match status" value="1"/>
</dbReference>